<dbReference type="Gramene" id="KGN54162">
    <property type="protein sequence ID" value="KGN54162"/>
    <property type="gene ID" value="Csa_4G290780"/>
</dbReference>
<evidence type="ECO:0000313" key="5">
    <source>
        <dbReference type="EMBL" id="KGN54162.1"/>
    </source>
</evidence>
<dbReference type="GO" id="GO:0006412">
    <property type="term" value="P:translation"/>
    <property type="evidence" value="ECO:0007669"/>
    <property type="project" value="InterPro"/>
</dbReference>
<dbReference type="GO" id="GO:0003735">
    <property type="term" value="F:structural constituent of ribosome"/>
    <property type="evidence" value="ECO:0000318"/>
    <property type="project" value="GO_Central"/>
</dbReference>
<evidence type="ECO:0000259" key="4">
    <source>
        <dbReference type="Pfam" id="PF17135"/>
    </source>
</evidence>
<organism evidence="5 6">
    <name type="scientific">Cucumis sativus</name>
    <name type="common">Cucumber</name>
    <dbReference type="NCBI Taxonomy" id="3659"/>
    <lineage>
        <taxon>Eukaryota</taxon>
        <taxon>Viridiplantae</taxon>
        <taxon>Streptophyta</taxon>
        <taxon>Embryophyta</taxon>
        <taxon>Tracheophyta</taxon>
        <taxon>Spermatophyta</taxon>
        <taxon>Magnoliopsida</taxon>
        <taxon>eudicotyledons</taxon>
        <taxon>Gunneridae</taxon>
        <taxon>Pentapetalae</taxon>
        <taxon>rosids</taxon>
        <taxon>fabids</taxon>
        <taxon>Cucurbitales</taxon>
        <taxon>Cucurbitaceae</taxon>
        <taxon>Benincaseae</taxon>
        <taxon>Cucumis</taxon>
    </lineage>
</organism>
<dbReference type="GO" id="GO:0003729">
    <property type="term" value="F:mRNA binding"/>
    <property type="evidence" value="ECO:0007669"/>
    <property type="project" value="UniProtKB-ARBA"/>
</dbReference>
<feature type="domain" description="Large ribosomal subunit protein uL15/eL18" evidence="4">
    <location>
        <begin position="5"/>
        <end position="72"/>
    </location>
</feature>
<proteinExistence type="inferred from homology"/>
<dbReference type="GO" id="GO:0003723">
    <property type="term" value="F:RNA binding"/>
    <property type="evidence" value="ECO:0000318"/>
    <property type="project" value="GO_Central"/>
</dbReference>
<reference evidence="5 6" key="4">
    <citation type="journal article" date="2011" name="BMC Genomics">
        <title>RNA-Seq improves annotation of protein-coding genes in the cucumber genome.</title>
        <authorList>
            <person name="Li Z."/>
            <person name="Zhang Z."/>
            <person name="Yan P."/>
            <person name="Huang S."/>
            <person name="Fei Z."/>
            <person name="Lin K."/>
        </authorList>
    </citation>
    <scope>NUCLEOTIDE SEQUENCE [LARGE SCALE GENOMIC DNA]</scope>
    <source>
        <strain evidence="6">cv. 9930</strain>
    </source>
</reference>
<evidence type="ECO:0000313" key="6">
    <source>
        <dbReference type="Proteomes" id="UP000029981"/>
    </source>
</evidence>
<dbReference type="InterPro" id="IPR036227">
    <property type="entry name" value="Ribosomal_uL15/eL18_sf"/>
</dbReference>
<keyword evidence="6" id="KW-1185">Reference proteome</keyword>
<reference evidence="5 6" key="1">
    <citation type="journal article" date="2009" name="Nat. Genet.">
        <title>The genome of the cucumber, Cucumis sativus L.</title>
        <authorList>
            <person name="Huang S."/>
            <person name="Li R."/>
            <person name="Zhang Z."/>
            <person name="Li L."/>
            <person name="Gu X."/>
            <person name="Fan W."/>
            <person name="Lucas W.J."/>
            <person name="Wang X."/>
            <person name="Xie B."/>
            <person name="Ni P."/>
            <person name="Ren Y."/>
            <person name="Zhu H."/>
            <person name="Li J."/>
            <person name="Lin K."/>
            <person name="Jin W."/>
            <person name="Fei Z."/>
            <person name="Li G."/>
            <person name="Staub J."/>
            <person name="Kilian A."/>
            <person name="van der Vossen E.A."/>
            <person name="Wu Y."/>
            <person name="Guo J."/>
            <person name="He J."/>
            <person name="Jia Z."/>
            <person name="Ren Y."/>
            <person name="Tian G."/>
            <person name="Lu Y."/>
            <person name="Ruan J."/>
            <person name="Qian W."/>
            <person name="Wang M."/>
            <person name="Huang Q."/>
            <person name="Li B."/>
            <person name="Xuan Z."/>
            <person name="Cao J."/>
            <person name="Asan"/>
            <person name="Wu Z."/>
            <person name="Zhang J."/>
            <person name="Cai Q."/>
            <person name="Bai Y."/>
            <person name="Zhao B."/>
            <person name="Han Y."/>
            <person name="Li Y."/>
            <person name="Li X."/>
            <person name="Wang S."/>
            <person name="Shi Q."/>
            <person name="Liu S."/>
            <person name="Cho W.K."/>
            <person name="Kim J.Y."/>
            <person name="Xu Y."/>
            <person name="Heller-Uszynska K."/>
            <person name="Miao H."/>
            <person name="Cheng Z."/>
            <person name="Zhang S."/>
            <person name="Wu J."/>
            <person name="Yang Y."/>
            <person name="Kang H."/>
            <person name="Li M."/>
            <person name="Liang H."/>
            <person name="Ren X."/>
            <person name="Shi Z."/>
            <person name="Wen M."/>
            <person name="Jian M."/>
            <person name="Yang H."/>
            <person name="Zhang G."/>
            <person name="Yang Z."/>
            <person name="Chen R."/>
            <person name="Liu S."/>
            <person name="Li J."/>
            <person name="Ma L."/>
            <person name="Liu H."/>
            <person name="Zhou Y."/>
            <person name="Zhao J."/>
            <person name="Fang X."/>
            <person name="Li G."/>
            <person name="Fang L."/>
            <person name="Li Y."/>
            <person name="Liu D."/>
            <person name="Zheng H."/>
            <person name="Zhang Y."/>
            <person name="Qin N."/>
            <person name="Li Z."/>
            <person name="Yang G."/>
            <person name="Yang S."/>
            <person name="Bolund L."/>
            <person name="Kristiansen K."/>
            <person name="Zheng H."/>
            <person name="Li S."/>
            <person name="Zhang X."/>
            <person name="Yang H."/>
            <person name="Wang J."/>
            <person name="Sun R."/>
            <person name="Zhang B."/>
            <person name="Jiang S."/>
            <person name="Wang J."/>
            <person name="Du Y."/>
            <person name="Li S."/>
        </authorList>
    </citation>
    <scope>NUCLEOTIDE SEQUENCE [LARGE SCALE GENOMIC DNA]</scope>
    <source>
        <strain evidence="6">cv. 9930</strain>
    </source>
</reference>
<accession>A0A0A0L0N3</accession>
<dbReference type="PANTHER" id="PTHR10934">
    <property type="entry name" value="60S RIBOSOMAL PROTEIN L18"/>
    <property type="match status" value="1"/>
</dbReference>
<evidence type="ECO:0000256" key="2">
    <source>
        <dbReference type="ARBA" id="ARBA00022980"/>
    </source>
</evidence>
<sequence length="92" mass="10395">MEGKESKVSIVGKIADEIRICEVPALKALRLTQTARSRIEKAGWECLSFDQLALRAHLGQNTFLLEVLRTPKRHESILVQHLVCYTAIPSHM</sequence>
<dbReference type="InterPro" id="IPR021131">
    <property type="entry name" value="Ribosomal_uL15/eL18"/>
</dbReference>
<dbReference type="InterPro" id="IPR000039">
    <property type="entry name" value="Ribosomal_eL18"/>
</dbReference>
<dbReference type="Gene3D" id="3.100.10.10">
    <property type="match status" value="1"/>
</dbReference>
<name>A0A0A0L0N3_CUCSA</name>
<dbReference type="Pfam" id="PF17135">
    <property type="entry name" value="Ribosomal_L18"/>
    <property type="match status" value="1"/>
</dbReference>
<reference evidence="5 6" key="3">
    <citation type="journal article" date="2010" name="BMC Genomics">
        <title>Transcriptome sequencing and comparative analysis of cucumber flowers with different sex types.</title>
        <authorList>
            <person name="Guo S."/>
            <person name="Zheng Y."/>
            <person name="Joung J.G."/>
            <person name="Liu S."/>
            <person name="Zhang Z."/>
            <person name="Crasta O.R."/>
            <person name="Sobral B.W."/>
            <person name="Xu Y."/>
            <person name="Huang S."/>
            <person name="Fei Z."/>
        </authorList>
    </citation>
    <scope>NUCLEOTIDE SEQUENCE [LARGE SCALE GENOMIC DNA]</scope>
    <source>
        <strain evidence="6">cv. 9930</strain>
    </source>
</reference>
<protein>
    <recommendedName>
        <fullName evidence="4">Large ribosomal subunit protein uL15/eL18 domain-containing protein</fullName>
    </recommendedName>
</protein>
<dbReference type="STRING" id="3659.A0A0A0L0N3"/>
<dbReference type="Proteomes" id="UP000029981">
    <property type="component" value="Chromosome 4"/>
</dbReference>
<evidence type="ECO:0000256" key="1">
    <source>
        <dbReference type="ARBA" id="ARBA00006815"/>
    </source>
</evidence>
<keyword evidence="3" id="KW-0687">Ribonucleoprotein</keyword>
<comment type="similarity">
    <text evidence="1">Belongs to the eukaryotic ribosomal protein eL18 family.</text>
</comment>
<dbReference type="AlphaFoldDB" id="A0A0A0L0N3"/>
<dbReference type="PANTHER" id="PTHR10934:SF25">
    <property type="entry name" value="LARGE RIBOSOMAL SUBUNIT PROTEIN EL18X-RELATED"/>
    <property type="match status" value="1"/>
</dbReference>
<evidence type="ECO:0000256" key="3">
    <source>
        <dbReference type="ARBA" id="ARBA00023274"/>
    </source>
</evidence>
<dbReference type="GO" id="GO:0022625">
    <property type="term" value="C:cytosolic large ribosomal subunit"/>
    <property type="evidence" value="ECO:0000318"/>
    <property type="project" value="GO_Central"/>
</dbReference>
<dbReference type="EMBL" id="CM002925">
    <property type="protein sequence ID" value="KGN54162.1"/>
    <property type="molecule type" value="Genomic_DNA"/>
</dbReference>
<reference evidence="5 6" key="2">
    <citation type="journal article" date="2009" name="PLoS ONE">
        <title>An integrated genetic and cytogenetic map of the cucumber genome.</title>
        <authorList>
            <person name="Ren Y."/>
            <person name="Zhang Z."/>
            <person name="Liu J."/>
            <person name="Staub J.E."/>
            <person name="Han Y."/>
            <person name="Cheng Z."/>
            <person name="Li X."/>
            <person name="Lu J."/>
            <person name="Miao H."/>
            <person name="Kang H."/>
            <person name="Xie B."/>
            <person name="Gu X."/>
            <person name="Wang X."/>
            <person name="Du Y."/>
            <person name="Jin W."/>
            <person name="Huang S."/>
        </authorList>
    </citation>
    <scope>NUCLEOTIDE SEQUENCE [LARGE SCALE GENOMIC DNA]</scope>
    <source>
        <strain evidence="6">cv. 9930</strain>
    </source>
</reference>
<keyword evidence="2" id="KW-0689">Ribosomal protein</keyword>
<dbReference type="SUPFAM" id="SSF52080">
    <property type="entry name" value="Ribosomal proteins L15p and L18e"/>
    <property type="match status" value="1"/>
</dbReference>
<gene>
    <name evidence="5" type="ORF">Csa_4G290780</name>
</gene>